<evidence type="ECO:0000313" key="1">
    <source>
        <dbReference type="EMBL" id="URJ49209.1"/>
    </source>
</evidence>
<gene>
    <name evidence="1" type="ORF">MF626_003552</name>
</gene>
<evidence type="ECO:0000313" key="2">
    <source>
        <dbReference type="Proteomes" id="UP001055784"/>
    </source>
</evidence>
<name>A0AAE9IBR4_PAEPO</name>
<organism evidence="1 2">
    <name type="scientific">Paenibacillus polymyxa</name>
    <name type="common">Bacillus polymyxa</name>
    <dbReference type="NCBI Taxonomy" id="1406"/>
    <lineage>
        <taxon>Bacteria</taxon>
        <taxon>Bacillati</taxon>
        <taxon>Bacillota</taxon>
        <taxon>Bacilli</taxon>
        <taxon>Bacillales</taxon>
        <taxon>Paenibacillaceae</taxon>
        <taxon>Paenibacillus</taxon>
    </lineage>
</organism>
<proteinExistence type="predicted"/>
<protein>
    <submittedName>
        <fullName evidence="1">Uncharacterized protein</fullName>
    </submittedName>
</protein>
<dbReference type="Proteomes" id="UP001055784">
    <property type="component" value="Chromosome"/>
</dbReference>
<reference evidence="1" key="1">
    <citation type="submission" date="2022-11" db="EMBL/GenBank/DDBJ databases">
        <authorList>
            <person name="Vasilchenko N.G."/>
            <person name="Prazdnova E.V."/>
            <person name="Gorovtsov A.V."/>
            <person name="Chistyakov V.A."/>
            <person name="Pak M.L."/>
        </authorList>
    </citation>
    <scope>NUCLEOTIDE SEQUENCE</scope>
    <source>
        <strain evidence="1">R 4.5</strain>
    </source>
</reference>
<accession>A0AAE9IBR4</accession>
<sequence>MWDIKEQIMTASSKLGIELSILPKEETENIKQSIMNKYLEEGTSCNSPLFERLHDYVGVDVPDSWLCISNLVKKLQYFFIKRMK</sequence>
<dbReference type="RefSeq" id="WP_250259793.1">
    <property type="nucleotide sequence ID" value="NZ_CP097769.1"/>
</dbReference>
<dbReference type="EMBL" id="CP097770">
    <property type="protein sequence ID" value="URJ49209.1"/>
    <property type="molecule type" value="Genomic_DNA"/>
</dbReference>
<dbReference type="AlphaFoldDB" id="A0AAE9IBR4"/>